<evidence type="ECO:0000313" key="2">
    <source>
        <dbReference type="Proteomes" id="UP000182660"/>
    </source>
</evidence>
<sequence>MDNTLLDLSFIKKSFTPDEAIKSIKDKIDTEFDEMNVGEKISINSGDHKAYYLPSIKTAFDFLGIKLDLVSIIEKCEIEGIKPLQISRSSMYDLQGKGVGKNIYRKYLNWAFDNFTPYFTKSFSDTPSLLHSIDTVPSNASDWKLFWLGTTSSIKGVDFASLMPEFVPLIEFIEYRCDTELALQQSIRNRDDFDTLKHADVAIWWPQFIKPFFDEHTVLTSKELDTVNNVVSGRFTPSELVETEKHAFYIDLLRVKYDFILSAIAHYEVGYVLASCPDDQQPQTVAPLACHAIKKYATSNESRTCFDWTLQTLKDWWSETKSSISWRDIASCIPIENTDPTCKSGVTHIDKQYSRLKDWRKGKNLPSNKLLEQFITNIAASIGAEPECDRLFILCRITIGLDKALTNLVKEWGKGIGSESQVNAIWKDVLSHYYEDYYLHYLNQHVARKTQIEKI</sequence>
<proteinExistence type="predicted"/>
<keyword evidence="2" id="KW-1185">Reference proteome</keyword>
<reference evidence="1 2" key="1">
    <citation type="submission" date="2016-11" db="EMBL/GenBank/DDBJ databases">
        <authorList>
            <person name="Klemetsen T."/>
        </authorList>
    </citation>
    <scope>NUCLEOTIDE SEQUENCE [LARGE SCALE GENOMIC DNA]</scope>
    <source>
        <strain evidence="1">MT 2528</strain>
    </source>
</reference>
<organism evidence="1 2">
    <name type="scientific">Moritella viscosa</name>
    <dbReference type="NCBI Taxonomy" id="80854"/>
    <lineage>
        <taxon>Bacteria</taxon>
        <taxon>Pseudomonadati</taxon>
        <taxon>Pseudomonadota</taxon>
        <taxon>Gammaproteobacteria</taxon>
        <taxon>Alteromonadales</taxon>
        <taxon>Moritellaceae</taxon>
        <taxon>Moritella</taxon>
    </lineage>
</organism>
<dbReference type="Proteomes" id="UP000182660">
    <property type="component" value="Unassembled WGS sequence"/>
</dbReference>
<comment type="caution">
    <text evidence="1">The sequence shown here is derived from an EMBL/GenBank/DDBJ whole genome shotgun (WGS) entry which is preliminary data.</text>
</comment>
<dbReference type="EMBL" id="FPLJ01000021">
    <property type="protein sequence ID" value="SGY84962.1"/>
    <property type="molecule type" value="Genomic_DNA"/>
</dbReference>
<name>A0ABY1H8F9_9GAMM</name>
<protein>
    <submittedName>
        <fullName evidence="1">Orphan protein</fullName>
    </submittedName>
</protein>
<gene>
    <name evidence="1" type="ORF">MT2528_0759</name>
</gene>
<accession>A0ABY1H8F9</accession>
<evidence type="ECO:0000313" key="1">
    <source>
        <dbReference type="EMBL" id="SGY84962.1"/>
    </source>
</evidence>